<accession>A0A9W9A5W4</accession>
<reference evidence="1" key="1">
    <citation type="submission" date="2022-08" db="EMBL/GenBank/DDBJ databases">
        <title>A Global Phylogenomic Analysis of the Shiitake Genus Lentinula.</title>
        <authorList>
            <consortium name="DOE Joint Genome Institute"/>
            <person name="Sierra-Patev S."/>
            <person name="Min B."/>
            <person name="Naranjo-Ortiz M."/>
            <person name="Looney B."/>
            <person name="Konkel Z."/>
            <person name="Slot J.C."/>
            <person name="Sakamoto Y."/>
            <person name="Steenwyk J.L."/>
            <person name="Rokas A."/>
            <person name="Carro J."/>
            <person name="Camarero S."/>
            <person name="Ferreira P."/>
            <person name="Molpeceres G."/>
            <person name="Ruiz-Duenas F.J."/>
            <person name="Serrano A."/>
            <person name="Henrissat B."/>
            <person name="Drula E."/>
            <person name="Hughes K.W."/>
            <person name="Mata J.L."/>
            <person name="Ishikawa N.K."/>
            <person name="Vargas-Isla R."/>
            <person name="Ushijima S."/>
            <person name="Smith C.A."/>
            <person name="Ahrendt S."/>
            <person name="Andreopoulos W."/>
            <person name="He G."/>
            <person name="Labutti K."/>
            <person name="Lipzen A."/>
            <person name="Ng V."/>
            <person name="Riley R."/>
            <person name="Sandor L."/>
            <person name="Barry K."/>
            <person name="Martinez A.T."/>
            <person name="Xiao Y."/>
            <person name="Gibbons J.G."/>
            <person name="Terashima K."/>
            <person name="Grigoriev I.V."/>
            <person name="Hibbett D.S."/>
        </authorList>
    </citation>
    <scope>NUCLEOTIDE SEQUENCE</scope>
    <source>
        <strain evidence="1">JLM2183</strain>
    </source>
</reference>
<dbReference type="AlphaFoldDB" id="A0A9W9A5W4"/>
<evidence type="ECO:0000313" key="1">
    <source>
        <dbReference type="EMBL" id="KAJ4474340.1"/>
    </source>
</evidence>
<dbReference type="EMBL" id="JAOTPV010000016">
    <property type="protein sequence ID" value="KAJ4474340.1"/>
    <property type="molecule type" value="Genomic_DNA"/>
</dbReference>
<name>A0A9W9A5W4_9AGAR</name>
<gene>
    <name evidence="1" type="ORF">J3R30DRAFT_3337786</name>
</gene>
<evidence type="ECO:0000313" key="2">
    <source>
        <dbReference type="Proteomes" id="UP001150266"/>
    </source>
</evidence>
<proteinExistence type="predicted"/>
<comment type="caution">
    <text evidence="1">The sequence shown here is derived from an EMBL/GenBank/DDBJ whole genome shotgun (WGS) entry which is preliminary data.</text>
</comment>
<sequence>MHLCLPRFHPEIAINVALPTETTTLATTKTCPEGILYRMHPNRFQSKPWYMPEPQTFFGKIRARVNVAIGLYDELPGPQFKSDGYRLEEMGPQRYENDGHEEVLDRAGELLAGPVVGPFSRRY</sequence>
<dbReference type="OrthoDB" id="545169at2759"/>
<protein>
    <submittedName>
        <fullName evidence="1">Uncharacterized protein</fullName>
    </submittedName>
</protein>
<dbReference type="Proteomes" id="UP001150266">
    <property type="component" value="Unassembled WGS sequence"/>
</dbReference>
<organism evidence="1 2">
    <name type="scientific">Lentinula aciculospora</name>
    <dbReference type="NCBI Taxonomy" id="153920"/>
    <lineage>
        <taxon>Eukaryota</taxon>
        <taxon>Fungi</taxon>
        <taxon>Dikarya</taxon>
        <taxon>Basidiomycota</taxon>
        <taxon>Agaricomycotina</taxon>
        <taxon>Agaricomycetes</taxon>
        <taxon>Agaricomycetidae</taxon>
        <taxon>Agaricales</taxon>
        <taxon>Marasmiineae</taxon>
        <taxon>Omphalotaceae</taxon>
        <taxon>Lentinula</taxon>
    </lineage>
</organism>
<keyword evidence="2" id="KW-1185">Reference proteome</keyword>